<name>I3YNC9_ALIFI</name>
<reference evidence="3" key="1">
    <citation type="journal article" date="2013" name="Stand. Genomic Sci.">
        <title>Complete genome sequence of the bile-resistant pigment-producing anaerobe Alistipes finegoldii type strain (AHN2437(T)).</title>
        <authorList>
            <person name="Mavromatis K."/>
            <person name="Stackebrandt E."/>
            <person name="Munk C."/>
            <person name="Lapidus A."/>
            <person name="Nolan M."/>
            <person name="Lucas S."/>
            <person name="Hammon N."/>
            <person name="Deshpande S."/>
            <person name="Cheng J.F."/>
            <person name="Tapia R."/>
            <person name="Goodwin L.A."/>
            <person name="Pitluck S."/>
            <person name="Liolios K."/>
            <person name="Pagani I."/>
            <person name="Ivanova N."/>
            <person name="Mikhailova N."/>
            <person name="Huntemann M."/>
            <person name="Pati A."/>
            <person name="Chen A."/>
            <person name="Palaniappan K."/>
            <person name="Land M."/>
            <person name="Hauser L."/>
            <person name="Rohde M."/>
            <person name="Gronow S."/>
            <person name="Goker M."/>
            <person name="Detter J.C."/>
            <person name="Bristow J."/>
            <person name="Eisen J.A."/>
            <person name="Markowitz V."/>
            <person name="Hugenholtz P."/>
            <person name="Kyrpides N.C."/>
            <person name="Klenk H.P."/>
            <person name="Woyke T."/>
        </authorList>
    </citation>
    <scope>NUCLEOTIDE SEQUENCE</scope>
    <source>
        <strain evidence="3">DSM 17242 / JCM 16770 / AHN 2437 / CCUG 46020 / CIP 107999</strain>
    </source>
</reference>
<dbReference type="RefSeq" id="WP_014775843.1">
    <property type="nucleotide sequence ID" value="NC_018011.1"/>
</dbReference>
<protein>
    <recommendedName>
        <fullName evidence="4">DUF3560 domain-containing protein</fullName>
    </recommendedName>
</protein>
<dbReference type="PATRIC" id="fig|679935.3.peg.2128"/>
<dbReference type="eggNOG" id="COG4227">
    <property type="taxonomic scope" value="Bacteria"/>
</dbReference>
<feature type="coiled-coil region" evidence="1">
    <location>
        <begin position="94"/>
        <end position="134"/>
    </location>
</feature>
<dbReference type="Proteomes" id="UP000006052">
    <property type="component" value="Chromosome"/>
</dbReference>
<dbReference type="Pfam" id="PF12083">
    <property type="entry name" value="DUF3560"/>
    <property type="match status" value="1"/>
</dbReference>
<dbReference type="EMBL" id="CP003274">
    <property type="protein sequence ID" value="AFL78497.1"/>
    <property type="molecule type" value="Genomic_DNA"/>
</dbReference>
<dbReference type="InterPro" id="IPR021944">
    <property type="entry name" value="DUF3560"/>
</dbReference>
<dbReference type="KEGG" id="afd:Alfi_2214"/>
<sequence length="264" mass="30832">MSTRSERKQNRIDRYNELARKAETKSIEAFEHSNSIVKCIPMGQPILVGHHSEKRHRRDLDKSWNAMGKSVQESEKAEYYRKKAEAAENNNAIYTEDEDSVERLEEKIARLEKLQQAMKDRNKIVRDKKLTEEEKIAKLIETGMTEKAAQGLIVPDVCNDIGYAACYLTNNSATIRNAKKRLERVKRLKSQEEKTYEVNGIRVVENPQENRFQIFFVKKPAEEIRQKLQHVGYRYSYGNGCWQCYLKRWNIEAGKQILMSLGND</sequence>
<evidence type="ECO:0000313" key="2">
    <source>
        <dbReference type="EMBL" id="AFL78497.1"/>
    </source>
</evidence>
<evidence type="ECO:0000256" key="1">
    <source>
        <dbReference type="SAM" id="Coils"/>
    </source>
</evidence>
<evidence type="ECO:0008006" key="4">
    <source>
        <dbReference type="Google" id="ProtNLM"/>
    </source>
</evidence>
<dbReference type="GeneID" id="79838275"/>
<accession>I3YNC9</accession>
<proteinExistence type="predicted"/>
<keyword evidence="1" id="KW-0175">Coiled coil</keyword>
<gene>
    <name evidence="2" type="ordered locus">Alfi_2214</name>
</gene>
<dbReference type="STRING" id="679935.Alfi_2214"/>
<dbReference type="AlphaFoldDB" id="I3YNC9"/>
<dbReference type="HOGENOM" id="CLU_066837_0_0_10"/>
<organism evidence="2 3">
    <name type="scientific">Alistipes finegoldii (strain DSM 17242 / JCM 16770 / CCUG 46020 / CIP 107999 / KCTC 15236 / AHN 2437)</name>
    <dbReference type="NCBI Taxonomy" id="679935"/>
    <lineage>
        <taxon>Bacteria</taxon>
        <taxon>Pseudomonadati</taxon>
        <taxon>Bacteroidota</taxon>
        <taxon>Bacteroidia</taxon>
        <taxon>Bacteroidales</taxon>
        <taxon>Rikenellaceae</taxon>
        <taxon>Alistipes</taxon>
    </lineage>
</organism>
<evidence type="ECO:0000313" key="3">
    <source>
        <dbReference type="Proteomes" id="UP000006052"/>
    </source>
</evidence>